<evidence type="ECO:0000256" key="2">
    <source>
        <dbReference type="ARBA" id="ARBA00004746"/>
    </source>
</evidence>
<comment type="similarity">
    <text evidence="3">Belongs to the class-II pyridoxal-phosphate-dependent aminotransferase family. BioF subfamily.</text>
</comment>
<dbReference type="GO" id="GO:0030170">
    <property type="term" value="F:pyridoxal phosphate binding"/>
    <property type="evidence" value="ECO:0007669"/>
    <property type="project" value="InterPro"/>
</dbReference>
<dbReference type="SUPFAM" id="SSF53383">
    <property type="entry name" value="PLP-dependent transferases"/>
    <property type="match status" value="1"/>
</dbReference>
<evidence type="ECO:0000256" key="8">
    <source>
        <dbReference type="ARBA" id="ARBA00022756"/>
    </source>
</evidence>
<dbReference type="Pfam" id="PF00155">
    <property type="entry name" value="Aminotran_1_2"/>
    <property type="match status" value="1"/>
</dbReference>
<dbReference type="InterPro" id="IPR004839">
    <property type="entry name" value="Aminotransferase_I/II_large"/>
</dbReference>
<organism evidence="15 16">
    <name type="scientific">Neisseria shayeganii</name>
    <dbReference type="NCBI Taxonomy" id="607712"/>
    <lineage>
        <taxon>Bacteria</taxon>
        <taxon>Pseudomonadati</taxon>
        <taxon>Pseudomonadota</taxon>
        <taxon>Betaproteobacteria</taxon>
        <taxon>Neisseriales</taxon>
        <taxon>Neisseriaceae</taxon>
        <taxon>Neisseria</taxon>
    </lineage>
</organism>
<comment type="catalytic activity">
    <reaction evidence="12">
        <text>6-carboxyhexanoyl-[ACP] + L-alanine + H(+) = (8S)-8-amino-7-oxononanoate + holo-[ACP] + CO2</text>
        <dbReference type="Rhea" id="RHEA:42288"/>
        <dbReference type="Rhea" id="RHEA-COMP:9685"/>
        <dbReference type="Rhea" id="RHEA-COMP:9955"/>
        <dbReference type="ChEBI" id="CHEBI:15378"/>
        <dbReference type="ChEBI" id="CHEBI:16526"/>
        <dbReference type="ChEBI" id="CHEBI:57972"/>
        <dbReference type="ChEBI" id="CHEBI:64479"/>
        <dbReference type="ChEBI" id="CHEBI:78846"/>
        <dbReference type="ChEBI" id="CHEBI:149468"/>
        <dbReference type="EC" id="2.3.1.47"/>
    </reaction>
</comment>
<dbReference type="GO" id="GO:0008710">
    <property type="term" value="F:8-amino-7-oxononanoate synthase activity"/>
    <property type="evidence" value="ECO:0007669"/>
    <property type="project" value="UniProtKB-EC"/>
</dbReference>
<protein>
    <recommendedName>
        <fullName evidence="6">Putative 8-amino-7-oxononanoate synthase</fullName>
        <ecNumber evidence="5">2.3.1.47</ecNumber>
    </recommendedName>
    <alternativeName>
        <fullName evidence="10">7-keto-8-amino-pelargonic acid synthase</fullName>
    </alternativeName>
    <alternativeName>
        <fullName evidence="11">8-amino-7-ketopelargonate synthase</fullName>
    </alternativeName>
</protein>
<dbReference type="Proteomes" id="UP000514752">
    <property type="component" value="Chromosome"/>
</dbReference>
<name>A0A7D7T5N5_9NEIS</name>
<comment type="cofactor">
    <cofactor evidence="1 13">
        <name>pyridoxal 5'-phosphate</name>
        <dbReference type="ChEBI" id="CHEBI:597326"/>
    </cofactor>
</comment>
<reference evidence="15 16" key="1">
    <citation type="submission" date="2020-07" db="EMBL/GenBank/DDBJ databases">
        <title>Genomic diversity of species in the Neisseriaceae family.</title>
        <authorList>
            <person name="Vincent A.T."/>
            <person name="Bernet E."/>
            <person name="Veyrier F.J."/>
        </authorList>
    </citation>
    <scope>NUCLEOTIDE SEQUENCE [LARGE SCALE GENOMIC DNA]</scope>
    <source>
        <strain evidence="15 16">DSM 22244</strain>
    </source>
</reference>
<evidence type="ECO:0000256" key="12">
    <source>
        <dbReference type="ARBA" id="ARBA00047715"/>
    </source>
</evidence>
<dbReference type="EMBL" id="CP059567">
    <property type="protein sequence ID" value="QMT40613.1"/>
    <property type="molecule type" value="Genomic_DNA"/>
</dbReference>
<dbReference type="InterPro" id="IPR015424">
    <property type="entry name" value="PyrdxlP-dep_Trfase"/>
</dbReference>
<gene>
    <name evidence="15" type="ORF">H3L94_00650</name>
</gene>
<evidence type="ECO:0000313" key="15">
    <source>
        <dbReference type="EMBL" id="QMT40613.1"/>
    </source>
</evidence>
<dbReference type="KEGG" id="nsg:H3L94_00650"/>
<dbReference type="Gene3D" id="3.40.640.10">
    <property type="entry name" value="Type I PLP-dependent aspartate aminotransferase-like (Major domain)"/>
    <property type="match status" value="1"/>
</dbReference>
<dbReference type="PANTHER" id="PTHR13693:SF100">
    <property type="entry name" value="8-AMINO-7-OXONONANOATE SYNTHASE"/>
    <property type="match status" value="1"/>
</dbReference>
<evidence type="ECO:0000313" key="16">
    <source>
        <dbReference type="Proteomes" id="UP000514752"/>
    </source>
</evidence>
<evidence type="ECO:0000259" key="14">
    <source>
        <dbReference type="Pfam" id="PF00155"/>
    </source>
</evidence>
<dbReference type="EC" id="2.3.1.47" evidence="5"/>
<evidence type="ECO:0000256" key="11">
    <source>
        <dbReference type="ARBA" id="ARBA00033381"/>
    </source>
</evidence>
<dbReference type="InterPro" id="IPR001917">
    <property type="entry name" value="Aminotrans_II_pyridoxalP_BS"/>
</dbReference>
<evidence type="ECO:0000256" key="1">
    <source>
        <dbReference type="ARBA" id="ARBA00001933"/>
    </source>
</evidence>
<keyword evidence="8" id="KW-0093">Biotin biosynthesis</keyword>
<dbReference type="AlphaFoldDB" id="A0A7D7T5N5"/>
<evidence type="ECO:0000256" key="13">
    <source>
        <dbReference type="RuleBase" id="RU003693"/>
    </source>
</evidence>
<dbReference type="InterPro" id="IPR050087">
    <property type="entry name" value="AON_synthase_class-II"/>
</dbReference>
<dbReference type="PROSITE" id="PS00599">
    <property type="entry name" value="AA_TRANSFER_CLASS_2"/>
    <property type="match status" value="1"/>
</dbReference>
<dbReference type="PANTHER" id="PTHR13693">
    <property type="entry name" value="CLASS II AMINOTRANSFERASE/8-AMINO-7-OXONONANOATE SYNTHASE"/>
    <property type="match status" value="1"/>
</dbReference>
<evidence type="ECO:0000256" key="5">
    <source>
        <dbReference type="ARBA" id="ARBA00013187"/>
    </source>
</evidence>
<evidence type="ECO:0000256" key="3">
    <source>
        <dbReference type="ARBA" id="ARBA00010008"/>
    </source>
</evidence>
<keyword evidence="7" id="KW-0808">Transferase</keyword>
<dbReference type="InterPro" id="IPR015421">
    <property type="entry name" value="PyrdxlP-dep_Trfase_major"/>
</dbReference>
<dbReference type="InterPro" id="IPR015422">
    <property type="entry name" value="PyrdxlP-dep_Trfase_small"/>
</dbReference>
<evidence type="ECO:0000256" key="6">
    <source>
        <dbReference type="ARBA" id="ARBA00021531"/>
    </source>
</evidence>
<proteinExistence type="inferred from homology"/>
<evidence type="ECO:0000256" key="10">
    <source>
        <dbReference type="ARBA" id="ARBA00032610"/>
    </source>
</evidence>
<keyword evidence="9 13" id="KW-0663">Pyridoxal phosphate</keyword>
<comment type="pathway">
    <text evidence="2">Cofactor biosynthesis; biotin biosynthesis.</text>
</comment>
<dbReference type="Gene3D" id="3.90.1150.10">
    <property type="entry name" value="Aspartate Aminotransferase, domain 1"/>
    <property type="match status" value="1"/>
</dbReference>
<feature type="domain" description="Aminotransferase class I/classII large" evidence="14">
    <location>
        <begin position="45"/>
        <end position="389"/>
    </location>
</feature>
<evidence type="ECO:0000256" key="9">
    <source>
        <dbReference type="ARBA" id="ARBA00022898"/>
    </source>
</evidence>
<sequence length="389" mass="42685">MNRLPKSWQAWLAGRMAEKEAAHNQRRLQPLARQGVYVRHQGRRLVNLAGNDYLGIGADTEWLAEFWAQTPPEERLPSASASQLLAGHAPAHRRLEHTLTELFQAPAAVGFTSGYQMNQGLLAALAGGPHTLVLADKLVHASMVDGILLSKAPFRRYRHNDMAHLADLLARHHRDYERIVIVTESIFSMDGDEADLAQLVRFKRQYANVALYVDEAHAVGVRGAKGLGCAEAAGCISEIDFLVGTFGKAVGSVGGYLICSDLVRRYVVNHVRPLIFSTALPPLNAAWTDFVLRRLPALHERRRHLAAISSRLADAVCEKYGVCPSTSHIVPLITGTNQSALDKAAELMRHGFYAAAVRPPTVPNHQARVRFSLSAALDEETVARLAEAL</sequence>
<evidence type="ECO:0000256" key="4">
    <source>
        <dbReference type="ARBA" id="ARBA00011738"/>
    </source>
</evidence>
<comment type="subunit">
    <text evidence="4">Homodimer.</text>
</comment>
<dbReference type="RefSeq" id="WP_182122252.1">
    <property type="nucleotide sequence ID" value="NZ_CP059567.1"/>
</dbReference>
<accession>A0A7D7T5N5</accession>
<evidence type="ECO:0000256" key="7">
    <source>
        <dbReference type="ARBA" id="ARBA00022679"/>
    </source>
</evidence>
<dbReference type="GO" id="GO:0009102">
    <property type="term" value="P:biotin biosynthetic process"/>
    <property type="evidence" value="ECO:0007669"/>
    <property type="project" value="UniProtKB-KW"/>
</dbReference>